<evidence type="ECO:0000259" key="4">
    <source>
        <dbReference type="PROSITE" id="PS50042"/>
    </source>
</evidence>
<dbReference type="Gene3D" id="2.60.120.10">
    <property type="entry name" value="Jelly Rolls"/>
    <property type="match status" value="1"/>
</dbReference>
<evidence type="ECO:0000313" key="6">
    <source>
        <dbReference type="Proteomes" id="UP001596457"/>
    </source>
</evidence>
<proteinExistence type="predicted"/>
<reference evidence="6" key="1">
    <citation type="journal article" date="2019" name="Int. J. Syst. Evol. Microbiol.">
        <title>The Global Catalogue of Microorganisms (GCM) 10K type strain sequencing project: providing services to taxonomists for standard genome sequencing and annotation.</title>
        <authorList>
            <consortium name="The Broad Institute Genomics Platform"/>
            <consortium name="The Broad Institute Genome Sequencing Center for Infectious Disease"/>
            <person name="Wu L."/>
            <person name="Ma J."/>
        </authorList>
    </citation>
    <scope>NUCLEOTIDE SEQUENCE [LARGE SCALE GENOMIC DNA]</scope>
    <source>
        <strain evidence="6">CCUG 53903</strain>
    </source>
</reference>
<name>A0ABW2S7L7_9BURK</name>
<accession>A0ABW2S7L7</accession>
<dbReference type="InterPro" id="IPR000595">
    <property type="entry name" value="cNMP-bd_dom"/>
</dbReference>
<keyword evidence="3" id="KW-0804">Transcription</keyword>
<protein>
    <submittedName>
        <fullName evidence="5">Crp/Fnr family transcriptional regulator</fullName>
    </submittedName>
</protein>
<dbReference type="InterPro" id="IPR014710">
    <property type="entry name" value="RmlC-like_jellyroll"/>
</dbReference>
<evidence type="ECO:0000256" key="3">
    <source>
        <dbReference type="ARBA" id="ARBA00023163"/>
    </source>
</evidence>
<dbReference type="InterPro" id="IPR012318">
    <property type="entry name" value="HTH_CRP"/>
</dbReference>
<dbReference type="SUPFAM" id="SSF51206">
    <property type="entry name" value="cAMP-binding domain-like"/>
    <property type="match status" value="1"/>
</dbReference>
<dbReference type="SUPFAM" id="SSF46785">
    <property type="entry name" value="Winged helix' DNA-binding domain"/>
    <property type="match status" value="1"/>
</dbReference>
<dbReference type="CDD" id="cd00038">
    <property type="entry name" value="CAP_ED"/>
    <property type="match status" value="1"/>
</dbReference>
<organism evidence="5 6">
    <name type="scientific">Hydrogenophaga defluvii</name>
    <dbReference type="NCBI Taxonomy" id="249410"/>
    <lineage>
        <taxon>Bacteria</taxon>
        <taxon>Pseudomonadati</taxon>
        <taxon>Pseudomonadota</taxon>
        <taxon>Betaproteobacteria</taxon>
        <taxon>Burkholderiales</taxon>
        <taxon>Comamonadaceae</taxon>
        <taxon>Hydrogenophaga</taxon>
    </lineage>
</organism>
<evidence type="ECO:0000256" key="1">
    <source>
        <dbReference type="ARBA" id="ARBA00023015"/>
    </source>
</evidence>
<feature type="domain" description="Cyclic nucleotide-binding" evidence="4">
    <location>
        <begin position="32"/>
        <end position="133"/>
    </location>
</feature>
<comment type="caution">
    <text evidence="5">The sequence shown here is derived from an EMBL/GenBank/DDBJ whole genome shotgun (WGS) entry which is preliminary data.</text>
</comment>
<evidence type="ECO:0000256" key="2">
    <source>
        <dbReference type="ARBA" id="ARBA00023125"/>
    </source>
</evidence>
<keyword evidence="6" id="KW-1185">Reference proteome</keyword>
<dbReference type="InterPro" id="IPR018490">
    <property type="entry name" value="cNMP-bd_dom_sf"/>
</dbReference>
<sequence>MSASMSFPLRVLPDKPMRRTHCVDCATQSGCPLGKLPDALVAQVLPHVTECAFRRGQVLQRQGEEAGVLRVIKSGSALMYRDESGRASVPVAIAAPGQVTGASRLVGFPNPLTVIAMSDTRTCELDVASLERLGVMDDPEFRRPLGEAVFRTLSILADWARVTRLPGVRTQLAAALVAMGAQQKSERIRLPGHVVLAELLGVTRESVARAMGALENDGHITRLGRTYCELHLPQLKTLTDPA</sequence>
<gene>
    <name evidence="5" type="ORF">ACFQU0_02790</name>
</gene>
<dbReference type="InterPro" id="IPR036390">
    <property type="entry name" value="WH_DNA-bd_sf"/>
</dbReference>
<dbReference type="Pfam" id="PF00027">
    <property type="entry name" value="cNMP_binding"/>
    <property type="match status" value="1"/>
</dbReference>
<dbReference type="Pfam" id="PF13545">
    <property type="entry name" value="HTH_Crp_2"/>
    <property type="match status" value="1"/>
</dbReference>
<dbReference type="EMBL" id="JBHTBZ010000007">
    <property type="protein sequence ID" value="MFC7459351.1"/>
    <property type="molecule type" value="Genomic_DNA"/>
</dbReference>
<evidence type="ECO:0000313" key="5">
    <source>
        <dbReference type="EMBL" id="MFC7459351.1"/>
    </source>
</evidence>
<dbReference type="Proteomes" id="UP001596457">
    <property type="component" value="Unassembled WGS sequence"/>
</dbReference>
<keyword evidence="2" id="KW-0238">DNA-binding</keyword>
<dbReference type="PROSITE" id="PS50042">
    <property type="entry name" value="CNMP_BINDING_3"/>
    <property type="match status" value="1"/>
</dbReference>
<keyword evidence="1" id="KW-0805">Transcription regulation</keyword>